<dbReference type="InterPro" id="IPR013767">
    <property type="entry name" value="PAS_fold"/>
</dbReference>
<dbReference type="InterPro" id="IPR000700">
    <property type="entry name" value="PAS-assoc_C"/>
</dbReference>
<sequence length="625" mass="70712">MDKPVPHRQGLAASARYARWAATLFVVAMLAMLLQDLYYTRQESREHARLRAGELGELLAQRTAGRLAESERLLQGLHDSVALQPMQQDGQPTRAESVRLSRYLAARLQGLPFIEHLEILNLDCRPIAASSHSADMPPRTDVCRWLHRAATGQAPFTAVSQGPQGPELVQAIRVHTASGETIGLALSHIRRVALQNDLDRNLPGAHGETLLLDQSQTILAAWPRRAIELRRLEGVMRPAQVFERHDNTLLFVGPSLIDGRERFYSVQPVGNYPLVLVTGIDANDLARDLPLRAVSYFMGWLLICVLTWLALRAHLANLRQTEQLLESARRIREGEERARLALDTAPVALLLVSNQNGRILYANTPARTMLHLPGRDGARDSQVMDLPFVLPPVDAWVRTGEMVRDREVEIVREDQSTLWVMVSLQPALHHEQPATLVGLFDLSQRKALENELEEKNRLLEEMAITDPLTRLYNRRHADQVLRDEIVRCERYGQRLTVAVFDIDHFKRFNDRYGHQAGDNVLLLVGNEIRDAIRQSDTGARIGGEEFLIIFPCTRLRDAYTVMERIRQRLAETVLPFTERRVTFSGGLTDWHPGDTPSSMLMRADKLLYEAKVSGRDRLLLSQEEA</sequence>
<dbReference type="SUPFAM" id="SSF55785">
    <property type="entry name" value="PYP-like sensor domain (PAS domain)"/>
    <property type="match status" value="1"/>
</dbReference>
<dbReference type="EC" id="2.7.7.65" evidence="1"/>
<dbReference type="InterPro" id="IPR035965">
    <property type="entry name" value="PAS-like_dom_sf"/>
</dbReference>
<dbReference type="GO" id="GO:0052621">
    <property type="term" value="F:diguanylate cyclase activity"/>
    <property type="evidence" value="ECO:0007669"/>
    <property type="project" value="UniProtKB-EC"/>
</dbReference>
<proteinExistence type="predicted"/>
<evidence type="ECO:0000313" key="7">
    <source>
        <dbReference type="Proteomes" id="UP000243535"/>
    </source>
</evidence>
<protein>
    <recommendedName>
        <fullName evidence="1">diguanylate cyclase</fullName>
        <ecNumber evidence="1">2.7.7.65</ecNumber>
    </recommendedName>
</protein>
<dbReference type="CDD" id="cd00130">
    <property type="entry name" value="PAS"/>
    <property type="match status" value="1"/>
</dbReference>
<dbReference type="NCBIfam" id="TIGR00254">
    <property type="entry name" value="GGDEF"/>
    <property type="match status" value="1"/>
</dbReference>
<gene>
    <name evidence="6" type="ORF">Ga0061063_2505</name>
</gene>
<feature type="domain" description="PAC" evidence="4">
    <location>
        <begin position="404"/>
        <end position="454"/>
    </location>
</feature>
<dbReference type="CDD" id="cd12915">
    <property type="entry name" value="PDC2_DGC_like"/>
    <property type="match status" value="1"/>
</dbReference>
<evidence type="ECO:0000256" key="1">
    <source>
        <dbReference type="ARBA" id="ARBA00012528"/>
    </source>
</evidence>
<dbReference type="OrthoDB" id="9813903at2"/>
<evidence type="ECO:0000256" key="2">
    <source>
        <dbReference type="SAM" id="Coils"/>
    </source>
</evidence>
<keyword evidence="3" id="KW-0472">Membrane</keyword>
<dbReference type="SUPFAM" id="SSF55073">
    <property type="entry name" value="Nucleotide cyclase"/>
    <property type="match status" value="1"/>
</dbReference>
<dbReference type="SMART" id="SM00267">
    <property type="entry name" value="GGDEF"/>
    <property type="match status" value="1"/>
</dbReference>
<dbReference type="Pfam" id="PF00990">
    <property type="entry name" value="GGDEF"/>
    <property type="match status" value="1"/>
</dbReference>
<evidence type="ECO:0000259" key="5">
    <source>
        <dbReference type="PROSITE" id="PS50887"/>
    </source>
</evidence>
<feature type="domain" description="GGDEF" evidence="5">
    <location>
        <begin position="493"/>
        <end position="623"/>
    </location>
</feature>
<dbReference type="FunFam" id="3.30.70.270:FF:000001">
    <property type="entry name" value="Diguanylate cyclase domain protein"/>
    <property type="match status" value="1"/>
</dbReference>
<evidence type="ECO:0000313" key="6">
    <source>
        <dbReference type="EMBL" id="CUA85813.1"/>
    </source>
</evidence>
<dbReference type="InterPro" id="IPR029787">
    <property type="entry name" value="Nucleotide_cyclase"/>
</dbReference>
<keyword evidence="7" id="KW-1185">Reference proteome</keyword>
<keyword evidence="3" id="KW-1133">Transmembrane helix</keyword>
<dbReference type="Gene3D" id="3.30.450.20">
    <property type="entry name" value="PAS domain"/>
    <property type="match status" value="3"/>
</dbReference>
<dbReference type="AlphaFoldDB" id="A0A0K6H496"/>
<reference evidence="7" key="1">
    <citation type="submission" date="2015-08" db="EMBL/GenBank/DDBJ databases">
        <authorList>
            <person name="Varghese N."/>
        </authorList>
    </citation>
    <scope>NUCLEOTIDE SEQUENCE [LARGE SCALE GENOMIC DNA]</scope>
    <source>
        <strain evidence="7">DSM 17901</strain>
    </source>
</reference>
<dbReference type="GO" id="GO:0043709">
    <property type="term" value="P:cell adhesion involved in single-species biofilm formation"/>
    <property type="evidence" value="ECO:0007669"/>
    <property type="project" value="TreeGrafter"/>
</dbReference>
<dbReference type="PROSITE" id="PS50887">
    <property type="entry name" value="GGDEF"/>
    <property type="match status" value="1"/>
</dbReference>
<dbReference type="PANTHER" id="PTHR45138">
    <property type="entry name" value="REGULATORY COMPONENTS OF SENSORY TRANSDUCTION SYSTEM"/>
    <property type="match status" value="1"/>
</dbReference>
<feature type="transmembrane region" description="Helical" evidence="3">
    <location>
        <begin position="20"/>
        <end position="39"/>
    </location>
</feature>
<evidence type="ECO:0000256" key="3">
    <source>
        <dbReference type="SAM" id="Phobius"/>
    </source>
</evidence>
<keyword evidence="2" id="KW-0175">Coiled coil</keyword>
<dbReference type="Pfam" id="PF00989">
    <property type="entry name" value="PAS"/>
    <property type="match status" value="1"/>
</dbReference>
<dbReference type="InterPro" id="IPR000014">
    <property type="entry name" value="PAS"/>
</dbReference>
<dbReference type="STRING" id="375574.GCA_001418035_02285"/>
<evidence type="ECO:0000259" key="4">
    <source>
        <dbReference type="PROSITE" id="PS50113"/>
    </source>
</evidence>
<accession>A0A0K6H496</accession>
<dbReference type="Proteomes" id="UP000243535">
    <property type="component" value="Unassembled WGS sequence"/>
</dbReference>
<dbReference type="PROSITE" id="PS50113">
    <property type="entry name" value="PAC"/>
    <property type="match status" value="1"/>
</dbReference>
<dbReference type="RefSeq" id="WP_055434318.1">
    <property type="nucleotide sequence ID" value="NZ_CYHA01000006.1"/>
</dbReference>
<dbReference type="GO" id="GO:1902201">
    <property type="term" value="P:negative regulation of bacterial-type flagellum-dependent cell motility"/>
    <property type="evidence" value="ECO:0007669"/>
    <property type="project" value="TreeGrafter"/>
</dbReference>
<dbReference type="Gene3D" id="3.30.70.270">
    <property type="match status" value="1"/>
</dbReference>
<dbReference type="GO" id="GO:0006355">
    <property type="term" value="P:regulation of DNA-templated transcription"/>
    <property type="evidence" value="ECO:0007669"/>
    <property type="project" value="InterPro"/>
</dbReference>
<dbReference type="CDD" id="cd01949">
    <property type="entry name" value="GGDEF"/>
    <property type="match status" value="1"/>
</dbReference>
<dbReference type="InterPro" id="IPR043128">
    <property type="entry name" value="Rev_trsase/Diguanyl_cyclase"/>
</dbReference>
<dbReference type="EMBL" id="CYHA01000006">
    <property type="protein sequence ID" value="CUA85813.1"/>
    <property type="molecule type" value="Genomic_DNA"/>
</dbReference>
<dbReference type="GO" id="GO:0005886">
    <property type="term" value="C:plasma membrane"/>
    <property type="evidence" value="ECO:0007669"/>
    <property type="project" value="TreeGrafter"/>
</dbReference>
<keyword evidence="3" id="KW-0812">Transmembrane</keyword>
<feature type="coiled-coil region" evidence="2">
    <location>
        <begin position="311"/>
        <end position="338"/>
    </location>
</feature>
<organism evidence="6 7">
    <name type="scientific">Gulbenkiania indica</name>
    <dbReference type="NCBI Taxonomy" id="375574"/>
    <lineage>
        <taxon>Bacteria</taxon>
        <taxon>Pseudomonadati</taxon>
        <taxon>Pseudomonadota</taxon>
        <taxon>Betaproteobacteria</taxon>
        <taxon>Neisseriales</taxon>
        <taxon>Chromobacteriaceae</taxon>
        <taxon>Gulbenkiania</taxon>
    </lineage>
</organism>
<feature type="transmembrane region" description="Helical" evidence="3">
    <location>
        <begin position="293"/>
        <end position="311"/>
    </location>
</feature>
<dbReference type="PANTHER" id="PTHR45138:SF24">
    <property type="entry name" value="DIGUANYLATE CYCLASE DGCC-RELATED"/>
    <property type="match status" value="1"/>
</dbReference>
<name>A0A0K6H496_9NEIS</name>
<dbReference type="InterPro" id="IPR050469">
    <property type="entry name" value="Diguanylate_Cyclase"/>
</dbReference>
<dbReference type="InterPro" id="IPR000160">
    <property type="entry name" value="GGDEF_dom"/>
</dbReference>